<gene>
    <name evidence="2" type="ORF">ID09_06110</name>
</gene>
<feature type="transmembrane region" description="Helical" evidence="1">
    <location>
        <begin position="412"/>
        <end position="435"/>
    </location>
</feature>
<dbReference type="Proteomes" id="UP000028185">
    <property type="component" value="Chromosome"/>
</dbReference>
<reference evidence="2 3" key="1">
    <citation type="journal article" date="2014" name="Genome Announc.">
        <title>Whole-Genome Sequence of Streptococcus suis Serotype 4 Reference Strain 6407.</title>
        <authorList>
            <person name="Wang K."/>
            <person name="Chen J."/>
            <person name="Yao H."/>
            <person name="Lu C."/>
        </authorList>
    </citation>
    <scope>NUCLEOTIDE SEQUENCE [LARGE SCALE GENOMIC DNA]</scope>
    <source>
        <strain evidence="2">6407</strain>
    </source>
</reference>
<evidence type="ECO:0000313" key="2">
    <source>
        <dbReference type="EMBL" id="AIG43618.1"/>
    </source>
</evidence>
<keyword evidence="1" id="KW-0472">Membrane</keyword>
<name>A0A075SIG7_STRSU</name>
<organism evidence="2 3">
    <name type="scientific">Streptococcus suis 6407</name>
    <dbReference type="NCBI Taxonomy" id="1214179"/>
    <lineage>
        <taxon>Bacteria</taxon>
        <taxon>Bacillati</taxon>
        <taxon>Bacillota</taxon>
        <taxon>Bacilli</taxon>
        <taxon>Lactobacillales</taxon>
        <taxon>Streptococcaceae</taxon>
        <taxon>Streptococcus</taxon>
    </lineage>
</organism>
<dbReference type="GO" id="GO:0015128">
    <property type="term" value="F:gluconate transmembrane transporter activity"/>
    <property type="evidence" value="ECO:0007669"/>
    <property type="project" value="InterPro"/>
</dbReference>
<feature type="transmembrane region" description="Helical" evidence="1">
    <location>
        <begin position="261"/>
        <end position="281"/>
    </location>
</feature>
<feature type="transmembrane region" description="Helical" evidence="1">
    <location>
        <begin position="25"/>
        <end position="46"/>
    </location>
</feature>
<dbReference type="RefSeq" id="WP_024381382.1">
    <property type="nucleotide sequence ID" value="NZ_ALLE01000002.1"/>
</dbReference>
<dbReference type="InterPro" id="IPR003474">
    <property type="entry name" value="Glcn_transporter"/>
</dbReference>
<feature type="transmembrane region" description="Helical" evidence="1">
    <location>
        <begin position="293"/>
        <end position="321"/>
    </location>
</feature>
<evidence type="ECO:0000256" key="1">
    <source>
        <dbReference type="SAM" id="Phobius"/>
    </source>
</evidence>
<proteinExistence type="predicted"/>
<dbReference type="PANTHER" id="PTHR30354">
    <property type="entry name" value="GNT FAMILY GLUCONATE TRANSPORTER"/>
    <property type="match status" value="1"/>
</dbReference>
<feature type="transmembrane region" description="Helical" evidence="1">
    <location>
        <begin position="185"/>
        <end position="208"/>
    </location>
</feature>
<feature type="transmembrane region" description="Helical" evidence="1">
    <location>
        <begin position="58"/>
        <end position="78"/>
    </location>
</feature>
<dbReference type="Pfam" id="PF02447">
    <property type="entry name" value="GntP_permease"/>
    <property type="match status" value="1"/>
</dbReference>
<dbReference type="EMBL" id="CP008921">
    <property type="protein sequence ID" value="AIG43618.1"/>
    <property type="molecule type" value="Genomic_DNA"/>
</dbReference>
<keyword evidence="1" id="KW-0812">Transmembrane</keyword>
<accession>A0A075SIG7</accession>
<feature type="transmembrane region" description="Helical" evidence="1">
    <location>
        <begin position="341"/>
        <end position="362"/>
    </location>
</feature>
<feature type="transmembrane region" description="Helical" evidence="1">
    <location>
        <begin position="144"/>
        <end position="165"/>
    </location>
</feature>
<protein>
    <submittedName>
        <fullName evidence="2">Cytochrome C biogenesis protein CcmE</fullName>
    </submittedName>
</protein>
<sequence length="436" mass="46420">MTILAILGVLLAIVAIIYWTSKNLHVIIAAPLASLIIILTNQMNVLEVMLGKEQSYMAGLAGFLINNFAIFMLGSILARYMEASGATQTIANSILKVMGKDSPYKGLLAITLIASILTYGGVSIFVVIFTLLPLSRPLFKELNINWALFPIPVFLGAGTYTMTTLPGAPSIQNVIPTKVLGTSLTAAPVISLAASLTLLVFGLLYMAYCLKKSLANGETYTEEEDETAVEVADKTPNLFLSVLPLFSLIGTIFLMSKTPNVLAIGLLVSILLSALIFYPYLPNQKEILNAATTASIVPAFATSSTVAFGMVLTLSAGFAVIQEWIQQIPGSPLISLSVSTALISGIIGSSSGAIGIASSNFLPSYLEMGINPELLHRVVVVASAILTVMPQSGVMITFHNLSKLSMKRGLKYSFILVTVGHLLALFVILLLAPLLY</sequence>
<feature type="transmembrane region" description="Helical" evidence="1">
    <location>
        <begin position="374"/>
        <end position="392"/>
    </location>
</feature>
<evidence type="ECO:0000313" key="3">
    <source>
        <dbReference type="Proteomes" id="UP000028185"/>
    </source>
</evidence>
<feature type="transmembrane region" description="Helical" evidence="1">
    <location>
        <begin position="107"/>
        <end position="132"/>
    </location>
</feature>
<dbReference type="PATRIC" id="fig|1214179.4.peg.1189"/>
<dbReference type="HOGENOM" id="CLU_042638_1_0_9"/>
<dbReference type="GO" id="GO:0005886">
    <property type="term" value="C:plasma membrane"/>
    <property type="evidence" value="ECO:0007669"/>
    <property type="project" value="TreeGrafter"/>
</dbReference>
<dbReference type="AlphaFoldDB" id="A0A075SIG7"/>
<feature type="transmembrane region" description="Helical" evidence="1">
    <location>
        <begin position="238"/>
        <end position="255"/>
    </location>
</feature>
<keyword evidence="1" id="KW-1133">Transmembrane helix</keyword>
<dbReference type="PANTHER" id="PTHR30354:SF7">
    <property type="entry name" value="BLL7963 PROTEIN"/>
    <property type="match status" value="1"/>
</dbReference>